<dbReference type="InterPro" id="IPR050111">
    <property type="entry name" value="C-type_lectin/snaclec_domain"/>
</dbReference>
<organism evidence="2 6">
    <name type="scientific">Araneus ventricosus</name>
    <name type="common">Orbweaver spider</name>
    <name type="synonym">Epeira ventricosa</name>
    <dbReference type="NCBI Taxonomy" id="182803"/>
    <lineage>
        <taxon>Eukaryota</taxon>
        <taxon>Metazoa</taxon>
        <taxon>Ecdysozoa</taxon>
        <taxon>Arthropoda</taxon>
        <taxon>Chelicerata</taxon>
        <taxon>Arachnida</taxon>
        <taxon>Araneae</taxon>
        <taxon>Araneomorphae</taxon>
        <taxon>Entelegynae</taxon>
        <taxon>Araneoidea</taxon>
        <taxon>Araneidae</taxon>
        <taxon>Araneus</taxon>
    </lineage>
</organism>
<dbReference type="InterPro" id="IPR016186">
    <property type="entry name" value="C-type_lectin-like/link_sf"/>
</dbReference>
<dbReference type="EMBL" id="BGPR01020391">
    <property type="protein sequence ID" value="GBN84542.1"/>
    <property type="molecule type" value="Genomic_DNA"/>
</dbReference>
<reference evidence="2 6" key="1">
    <citation type="journal article" date="2019" name="Sci. Rep.">
        <title>Orb-weaving spider Araneus ventricosus genome elucidates the spidroin gene catalogue.</title>
        <authorList>
            <person name="Kono N."/>
            <person name="Nakamura H."/>
            <person name="Ohtoshi R."/>
            <person name="Moran D.A.P."/>
            <person name="Shinohara A."/>
            <person name="Yoshida Y."/>
            <person name="Fujiwara M."/>
            <person name="Mori M."/>
            <person name="Tomita M."/>
            <person name="Arakawa K."/>
        </authorList>
    </citation>
    <scope>NUCLEOTIDE SEQUENCE [LARGE SCALE GENOMIC DNA]</scope>
</reference>
<comment type="caution">
    <text evidence="2">The sequence shown here is derived from an EMBL/GenBank/DDBJ whole genome shotgun (WGS) entry which is preliminary data.</text>
</comment>
<evidence type="ECO:0000313" key="5">
    <source>
        <dbReference type="EMBL" id="GBN84724.1"/>
    </source>
</evidence>
<dbReference type="Pfam" id="PF00059">
    <property type="entry name" value="Lectin_C"/>
    <property type="match status" value="1"/>
</dbReference>
<dbReference type="InterPro" id="IPR001304">
    <property type="entry name" value="C-type_lectin-like"/>
</dbReference>
<dbReference type="SUPFAM" id="SSF56436">
    <property type="entry name" value="C-type lectin-like"/>
    <property type="match status" value="1"/>
</dbReference>
<feature type="domain" description="C-type lectin" evidence="1">
    <location>
        <begin position="140"/>
        <end position="173"/>
    </location>
</feature>
<evidence type="ECO:0000313" key="2">
    <source>
        <dbReference type="EMBL" id="GBN84542.1"/>
    </source>
</evidence>
<accession>A0A4Y2S8K5</accession>
<dbReference type="Proteomes" id="UP000499080">
    <property type="component" value="Unassembled WGS sequence"/>
</dbReference>
<dbReference type="EMBL" id="BGPR01020403">
    <property type="protein sequence ID" value="GBN84566.1"/>
    <property type="molecule type" value="Genomic_DNA"/>
</dbReference>
<evidence type="ECO:0000313" key="3">
    <source>
        <dbReference type="EMBL" id="GBN84566.1"/>
    </source>
</evidence>
<proteinExistence type="predicted"/>
<sequence length="183" mass="20980">MRIDFPLLLSQGQIGVIPPRAQALLPEIATSTHAHGVRFRSEQVCDYTDRQTRGRVNVIFTCDYPSITKPKISHFLQLPLSHFDSGAEEMGLLTCLFFVISIFYLPVSNGYRQFEYCNGTSWIKFQGNCYSFQYKDRNRVSFYDADDYCRSQGAHLASIHSEAENEFILNTVKIILKLTLYSV</sequence>
<evidence type="ECO:0000259" key="1">
    <source>
        <dbReference type="Pfam" id="PF00059"/>
    </source>
</evidence>
<gene>
    <name evidence="3" type="ORF">AVEN_140371_1</name>
    <name evidence="5" type="ORF">AVEN_142843_1</name>
    <name evidence="2" type="ORF">AVEN_206898_1</name>
    <name evidence="4" type="ORF">AVEN_274760_1</name>
</gene>
<name>A0A4Y2S8K5_ARAVE</name>
<dbReference type="EMBL" id="BGPR01020460">
    <property type="protein sequence ID" value="GBN84724.1"/>
    <property type="molecule type" value="Genomic_DNA"/>
</dbReference>
<keyword evidence="6" id="KW-1185">Reference proteome</keyword>
<dbReference type="PANTHER" id="PTHR22803">
    <property type="entry name" value="MANNOSE, PHOSPHOLIPASE, LECTIN RECEPTOR RELATED"/>
    <property type="match status" value="1"/>
</dbReference>
<evidence type="ECO:0000313" key="4">
    <source>
        <dbReference type="EMBL" id="GBN84708.1"/>
    </source>
</evidence>
<evidence type="ECO:0000313" key="6">
    <source>
        <dbReference type="Proteomes" id="UP000499080"/>
    </source>
</evidence>
<dbReference type="Gene3D" id="3.10.100.10">
    <property type="entry name" value="Mannose-Binding Protein A, subunit A"/>
    <property type="match status" value="1"/>
</dbReference>
<dbReference type="CDD" id="cd00037">
    <property type="entry name" value="CLECT"/>
    <property type="match status" value="1"/>
</dbReference>
<dbReference type="InterPro" id="IPR016187">
    <property type="entry name" value="CTDL_fold"/>
</dbReference>
<dbReference type="EMBL" id="BGPR01020456">
    <property type="protein sequence ID" value="GBN84708.1"/>
    <property type="molecule type" value="Genomic_DNA"/>
</dbReference>
<dbReference type="AlphaFoldDB" id="A0A4Y2S8K5"/>
<protein>
    <recommendedName>
        <fullName evidence="1">C-type lectin domain-containing protein</fullName>
    </recommendedName>
</protein>
<dbReference type="OrthoDB" id="6409788at2759"/>